<dbReference type="Pfam" id="PF12833">
    <property type="entry name" value="HTH_18"/>
    <property type="match status" value="1"/>
</dbReference>
<evidence type="ECO:0000313" key="7">
    <source>
        <dbReference type="EMBL" id="MCW3484443.1"/>
    </source>
</evidence>
<protein>
    <submittedName>
        <fullName evidence="7">AraC family transcriptional regulator</fullName>
    </submittedName>
</protein>
<dbReference type="SMART" id="SM00342">
    <property type="entry name" value="HTH_ARAC"/>
    <property type="match status" value="1"/>
</dbReference>
<reference evidence="7 8" key="1">
    <citation type="submission" date="2022-10" db="EMBL/GenBank/DDBJ databases">
        <title>Chitinophaga nivalis PC15 sp. nov., isolated from Pyeongchang county, South Korea.</title>
        <authorList>
            <person name="Trinh H.N."/>
        </authorList>
    </citation>
    <scope>NUCLEOTIDE SEQUENCE [LARGE SCALE GENOMIC DNA]</scope>
    <source>
        <strain evidence="7 8">PC14</strain>
    </source>
</reference>
<dbReference type="PROSITE" id="PS00041">
    <property type="entry name" value="HTH_ARAC_FAMILY_1"/>
    <property type="match status" value="1"/>
</dbReference>
<evidence type="ECO:0000256" key="4">
    <source>
        <dbReference type="ARBA" id="ARBA00023159"/>
    </source>
</evidence>
<dbReference type="InterPro" id="IPR009057">
    <property type="entry name" value="Homeodomain-like_sf"/>
</dbReference>
<dbReference type="RefSeq" id="WP_264730064.1">
    <property type="nucleotide sequence ID" value="NZ_JAPDNR010000001.1"/>
</dbReference>
<dbReference type="InterPro" id="IPR018062">
    <property type="entry name" value="HTH_AraC-typ_CS"/>
</dbReference>
<evidence type="ECO:0000256" key="1">
    <source>
        <dbReference type="ARBA" id="ARBA00022490"/>
    </source>
</evidence>
<dbReference type="Proteomes" id="UP001207742">
    <property type="component" value="Unassembled WGS sequence"/>
</dbReference>
<keyword evidence="1" id="KW-0963">Cytoplasm</keyword>
<dbReference type="EMBL" id="JAPDNS010000001">
    <property type="protein sequence ID" value="MCW3484443.1"/>
    <property type="molecule type" value="Genomic_DNA"/>
</dbReference>
<dbReference type="InterPro" id="IPR037923">
    <property type="entry name" value="HTH-like"/>
</dbReference>
<dbReference type="SUPFAM" id="SSF46689">
    <property type="entry name" value="Homeodomain-like"/>
    <property type="match status" value="2"/>
</dbReference>
<sequence>MYITSLPDHTAPGFNEALHFGRFQQQNMVFNALSRRSNCDNHVGCLSFKTVLRGEEWYGIDRRRVAVRPGQFLLLNDDQRYACKIDSEEPVSCLSVFFKKTFATAVFRETLQSEESLMDDPFSPDGHTPTFFQTLNPVTPVLQRQLHALITDLESTGYEAAKTDEHLVFLLHQLLRNQGAAVREMKQVHALKPAVRKEIYQRLCMARDLLHSCYMDQPDLQMISREVCLSVPQLVRQFKAVFRVTPYQYLIRIRLYHAAILLRQTNKPVLDITWMCGFENMSAFCRAFKAVHGLSPLHFRKQSIS</sequence>
<keyword evidence="3" id="KW-0238">DNA-binding</keyword>
<dbReference type="PANTHER" id="PTHR46796">
    <property type="entry name" value="HTH-TYPE TRANSCRIPTIONAL ACTIVATOR RHAS-RELATED"/>
    <property type="match status" value="1"/>
</dbReference>
<dbReference type="PROSITE" id="PS01124">
    <property type="entry name" value="HTH_ARAC_FAMILY_2"/>
    <property type="match status" value="1"/>
</dbReference>
<evidence type="ECO:0000259" key="6">
    <source>
        <dbReference type="PROSITE" id="PS01124"/>
    </source>
</evidence>
<evidence type="ECO:0000313" key="8">
    <source>
        <dbReference type="Proteomes" id="UP001207742"/>
    </source>
</evidence>
<evidence type="ECO:0000256" key="5">
    <source>
        <dbReference type="ARBA" id="ARBA00023163"/>
    </source>
</evidence>
<dbReference type="PANTHER" id="PTHR46796:SF13">
    <property type="entry name" value="HTH-TYPE TRANSCRIPTIONAL ACTIVATOR RHAS"/>
    <property type="match status" value="1"/>
</dbReference>
<comment type="caution">
    <text evidence="7">The sequence shown here is derived from an EMBL/GenBank/DDBJ whole genome shotgun (WGS) entry which is preliminary data.</text>
</comment>
<organism evidence="7 8">
    <name type="scientific">Chitinophaga nivalis</name>
    <dbReference type="NCBI Taxonomy" id="2991709"/>
    <lineage>
        <taxon>Bacteria</taxon>
        <taxon>Pseudomonadati</taxon>
        <taxon>Bacteroidota</taxon>
        <taxon>Chitinophagia</taxon>
        <taxon>Chitinophagales</taxon>
        <taxon>Chitinophagaceae</taxon>
        <taxon>Chitinophaga</taxon>
    </lineage>
</organism>
<evidence type="ECO:0000256" key="3">
    <source>
        <dbReference type="ARBA" id="ARBA00023125"/>
    </source>
</evidence>
<keyword evidence="4" id="KW-0010">Activator</keyword>
<proteinExistence type="predicted"/>
<dbReference type="Gene3D" id="1.10.10.60">
    <property type="entry name" value="Homeodomain-like"/>
    <property type="match status" value="2"/>
</dbReference>
<dbReference type="Pfam" id="PF02311">
    <property type="entry name" value="AraC_binding"/>
    <property type="match status" value="1"/>
</dbReference>
<feature type="domain" description="HTH araC/xylS-type" evidence="6">
    <location>
        <begin position="204"/>
        <end position="302"/>
    </location>
</feature>
<dbReference type="InterPro" id="IPR018060">
    <property type="entry name" value="HTH_AraC"/>
</dbReference>
<keyword evidence="2" id="KW-0805">Transcription regulation</keyword>
<dbReference type="InterPro" id="IPR003313">
    <property type="entry name" value="AraC-bd"/>
</dbReference>
<keyword evidence="8" id="KW-1185">Reference proteome</keyword>
<name>A0ABT3IKG4_9BACT</name>
<gene>
    <name evidence="7" type="ORF">OL497_11100</name>
</gene>
<accession>A0ABT3IKG4</accession>
<keyword evidence="5" id="KW-0804">Transcription</keyword>
<dbReference type="SUPFAM" id="SSF51215">
    <property type="entry name" value="Regulatory protein AraC"/>
    <property type="match status" value="1"/>
</dbReference>
<evidence type="ECO:0000256" key="2">
    <source>
        <dbReference type="ARBA" id="ARBA00023015"/>
    </source>
</evidence>
<dbReference type="InterPro" id="IPR050204">
    <property type="entry name" value="AraC_XylS_family_regulators"/>
</dbReference>